<name>A0A9D2G5K6_9FIRM</name>
<dbReference type="InterPro" id="IPR050808">
    <property type="entry name" value="Phage_Integrase"/>
</dbReference>
<dbReference type="InterPro" id="IPR010998">
    <property type="entry name" value="Integrase_recombinase_N"/>
</dbReference>
<dbReference type="InterPro" id="IPR011010">
    <property type="entry name" value="DNA_brk_join_enz"/>
</dbReference>
<comment type="similarity">
    <text evidence="1">Belongs to the 'phage' integrase family.</text>
</comment>
<dbReference type="SUPFAM" id="SSF56349">
    <property type="entry name" value="DNA breaking-rejoining enzymes"/>
    <property type="match status" value="1"/>
</dbReference>
<keyword evidence="2" id="KW-0229">DNA integration</keyword>
<reference evidence="7" key="2">
    <citation type="submission" date="2021-04" db="EMBL/GenBank/DDBJ databases">
        <authorList>
            <person name="Gilroy R."/>
        </authorList>
    </citation>
    <scope>NUCLEOTIDE SEQUENCE</scope>
    <source>
        <strain evidence="7">ChiW7-2402</strain>
    </source>
</reference>
<feature type="region of interest" description="Disordered" evidence="5">
    <location>
        <begin position="1"/>
        <end position="22"/>
    </location>
</feature>
<proteinExistence type="inferred from homology"/>
<dbReference type="GO" id="GO:0003677">
    <property type="term" value="F:DNA binding"/>
    <property type="evidence" value="ECO:0007669"/>
    <property type="project" value="UniProtKB-KW"/>
</dbReference>
<comment type="caution">
    <text evidence="7">The sequence shown here is derived from an EMBL/GenBank/DDBJ whole genome shotgun (WGS) entry which is preliminary data.</text>
</comment>
<evidence type="ECO:0000259" key="6">
    <source>
        <dbReference type="Pfam" id="PF14659"/>
    </source>
</evidence>
<dbReference type="Gene3D" id="1.10.150.130">
    <property type="match status" value="1"/>
</dbReference>
<dbReference type="PANTHER" id="PTHR30629:SF2">
    <property type="entry name" value="PROPHAGE INTEGRASE INTS-RELATED"/>
    <property type="match status" value="1"/>
</dbReference>
<evidence type="ECO:0000256" key="3">
    <source>
        <dbReference type="ARBA" id="ARBA00023125"/>
    </source>
</evidence>
<feature type="domain" description="Integrase SAM-like N-terminal" evidence="6">
    <location>
        <begin position="130"/>
        <end position="186"/>
    </location>
</feature>
<accession>A0A9D2G5K6</accession>
<evidence type="ECO:0000313" key="8">
    <source>
        <dbReference type="Proteomes" id="UP000824102"/>
    </source>
</evidence>
<keyword evidence="4" id="KW-0233">DNA recombination</keyword>
<evidence type="ECO:0000256" key="4">
    <source>
        <dbReference type="ARBA" id="ARBA00023172"/>
    </source>
</evidence>
<reference evidence="7" key="1">
    <citation type="journal article" date="2021" name="PeerJ">
        <title>Extensive microbial diversity within the chicken gut microbiome revealed by metagenomics and culture.</title>
        <authorList>
            <person name="Gilroy R."/>
            <person name="Ravi A."/>
            <person name="Getino M."/>
            <person name="Pursley I."/>
            <person name="Horton D.L."/>
            <person name="Alikhan N.F."/>
            <person name="Baker D."/>
            <person name="Gharbi K."/>
            <person name="Hall N."/>
            <person name="Watson M."/>
            <person name="Adriaenssens E.M."/>
            <person name="Foster-Nyarko E."/>
            <person name="Jarju S."/>
            <person name="Secka A."/>
            <person name="Antonio M."/>
            <person name="Oren A."/>
            <person name="Chaudhuri R.R."/>
            <person name="La Ragione R."/>
            <person name="Hildebrand F."/>
            <person name="Pallen M.J."/>
        </authorList>
    </citation>
    <scope>NUCLEOTIDE SEQUENCE</scope>
    <source>
        <strain evidence="7">ChiW7-2402</strain>
    </source>
</reference>
<protein>
    <submittedName>
        <fullName evidence="7">Site-specific integrase</fullName>
    </submittedName>
</protein>
<evidence type="ECO:0000256" key="2">
    <source>
        <dbReference type="ARBA" id="ARBA00022908"/>
    </source>
</evidence>
<gene>
    <name evidence="7" type="ORF">H9964_03590</name>
</gene>
<evidence type="ECO:0000313" key="7">
    <source>
        <dbReference type="EMBL" id="HIZ72646.1"/>
    </source>
</evidence>
<dbReference type="EMBL" id="DXBB01000056">
    <property type="protein sequence ID" value="HIZ72646.1"/>
    <property type="molecule type" value="Genomic_DNA"/>
</dbReference>
<dbReference type="InterPro" id="IPR004107">
    <property type="entry name" value="Integrase_SAM-like_N"/>
</dbReference>
<dbReference type="Gene3D" id="1.10.443.10">
    <property type="entry name" value="Intergrase catalytic core"/>
    <property type="match status" value="1"/>
</dbReference>
<keyword evidence="3" id="KW-0238">DNA-binding</keyword>
<evidence type="ECO:0000256" key="5">
    <source>
        <dbReference type="SAM" id="MobiDB-lite"/>
    </source>
</evidence>
<dbReference type="InterPro" id="IPR013762">
    <property type="entry name" value="Integrase-like_cat_sf"/>
</dbReference>
<dbReference type="GO" id="GO:0006310">
    <property type="term" value="P:DNA recombination"/>
    <property type="evidence" value="ECO:0007669"/>
    <property type="project" value="UniProtKB-KW"/>
</dbReference>
<sequence length="391" mass="44940">MISQEEWKQVAASQTPDEGHTSVLESALSFDQNESEDEAKQEVFLGFTSKEISKMPQRFRKLFRVDGLPVHCRKRKRGGSVNFELRYRANGLNISASGTTIERAKERFIAALRRIESGDGVKQTKIPTSYKEFCLYYFETFRKRKVTELTYYHDMSRCRNHIFPVIGGMALKAITPSDCQSMIDDLRSRGLGKTADEVFSLMNYTFKGAIAHGLITKNPLAVVFHQKHKHEHGKALTKIEEVKLISSSTPYRILLLIALYTGLRPNEYATLRREGNMLIAKNSKRKNGREEYKRIPINPMLAPYIGDMKEFHWCHMETLYKHLRRLMPTHTLYDLRTTFYTRCRECGVSDAARDEMVGHSSGVLADAYTDLSDAYLIQEANKIKYALPLDQ</sequence>
<dbReference type="Proteomes" id="UP000824102">
    <property type="component" value="Unassembled WGS sequence"/>
</dbReference>
<evidence type="ECO:0000256" key="1">
    <source>
        <dbReference type="ARBA" id="ARBA00008857"/>
    </source>
</evidence>
<dbReference type="Pfam" id="PF14659">
    <property type="entry name" value="Phage_int_SAM_3"/>
    <property type="match status" value="1"/>
</dbReference>
<dbReference type="PANTHER" id="PTHR30629">
    <property type="entry name" value="PROPHAGE INTEGRASE"/>
    <property type="match status" value="1"/>
</dbReference>
<dbReference type="AlphaFoldDB" id="A0A9D2G5K6"/>
<organism evidence="7 8">
    <name type="scientific">Candidatus Gallimonas intestinavium</name>
    <dbReference type="NCBI Taxonomy" id="2838603"/>
    <lineage>
        <taxon>Bacteria</taxon>
        <taxon>Bacillati</taxon>
        <taxon>Bacillota</taxon>
        <taxon>Clostridia</taxon>
        <taxon>Candidatus Gallimonas</taxon>
    </lineage>
</organism>
<dbReference type="GO" id="GO:0015074">
    <property type="term" value="P:DNA integration"/>
    <property type="evidence" value="ECO:0007669"/>
    <property type="project" value="UniProtKB-KW"/>
</dbReference>